<dbReference type="OrthoDB" id="349at2759"/>
<accession>A0A2G2WJ17</accession>
<dbReference type="NCBIfam" id="TIGR01335">
    <property type="entry name" value="psaA"/>
    <property type="match status" value="1"/>
</dbReference>
<feature type="transmembrane region" description="Helical" evidence="1">
    <location>
        <begin position="771"/>
        <end position="793"/>
    </location>
</feature>
<feature type="transmembrane region" description="Helical" evidence="1">
    <location>
        <begin position="390"/>
        <end position="412"/>
    </location>
</feature>
<keyword evidence="3" id="KW-1185">Reference proteome</keyword>
<dbReference type="PANTHER" id="PTHR30128">
    <property type="entry name" value="OUTER MEMBRANE PROTEIN, OMPA-RELATED"/>
    <property type="match status" value="1"/>
</dbReference>
<dbReference type="GO" id="GO:0009535">
    <property type="term" value="C:chloroplast thylakoid membrane"/>
    <property type="evidence" value="ECO:0007669"/>
    <property type="project" value="TreeGrafter"/>
</dbReference>
<dbReference type="PRINTS" id="PR00257">
    <property type="entry name" value="PHOTSYSPSAAB"/>
</dbReference>
<dbReference type="PANTHER" id="PTHR30128:SF19">
    <property type="entry name" value="PHOTOSYSTEM I P700 CHLOROPHYLL A APOPROTEIN A1-RELATED"/>
    <property type="match status" value="1"/>
</dbReference>
<dbReference type="InterPro" id="IPR001280">
    <property type="entry name" value="PSI_PsaA/B"/>
</dbReference>
<dbReference type="InterPro" id="IPR006243">
    <property type="entry name" value="PSI_PsaA"/>
</dbReference>
<dbReference type="InterPro" id="IPR036408">
    <property type="entry name" value="PSI_PsaA/B_sf"/>
</dbReference>
<dbReference type="GO" id="GO:0015979">
    <property type="term" value="P:photosynthesis"/>
    <property type="evidence" value="ECO:0007669"/>
    <property type="project" value="InterPro"/>
</dbReference>
<dbReference type="SUPFAM" id="SSF81558">
    <property type="entry name" value="Photosystem I subunits PsaA/PsaB"/>
    <property type="match status" value="2"/>
</dbReference>
<dbReference type="GO" id="GO:0046872">
    <property type="term" value="F:metal ion binding"/>
    <property type="evidence" value="ECO:0007669"/>
    <property type="project" value="InterPro"/>
</dbReference>
<dbReference type="EMBL" id="MLFT02000006">
    <property type="protein sequence ID" value="PHT45140.1"/>
    <property type="molecule type" value="Genomic_DNA"/>
</dbReference>
<sequence length="813" mass="91443">MIIRSPEPEVKILVDRDPVKTSFEEWARPGHFSRTIAKGPDTTTWIWNLHADAHDFDSHTSDLEEISRKVFSAHFGQLSIIFLWLSGMYFHGARFSNYEAWLSDPTYIGPSAQVVWPIVGPEILNGDVGGGFRGIQITSGFFQIWRASGITSELQLYCTAIGALVFAALMLFAGWFHYHKAAPKLAWFQDVESMLNHHLAGLLGLGSLSWAGHQVHVSLPINQFLNAGVDPKEIPLPHEFILNRDLLAQLYPSFAEGATPFFTLNWSKYADFLTFRGGLDPVIGGLWLTDIAHHHLAIAILFLIAGHMYKTNWGILHGLKDILESHKGPFTGQGHKGLYEILTMSWHAQLSLNLAMLGSLTIVVAHHMYSMPPYPYLATDYGTQLSLFTHHMWIGGFLIVGAAAHAAIFMVRDYDPTTRYNDLLDRVLRHRDAIISHLNWALVVGGKVALLPILLGTANFLVHHIHAFTIHVTVWILLKGVLFAHSSCLIPDKANLGFCFPCDRLGRGGTCQVSAWDHVFLGLFWMYNSISVVIFHFSWKMQSDVWGSVSDQGVVTHITGGNFAQSSITINGWLRDFLWAQASQDNSLNDLKSIMALRFPRFSQGLAQDPTTHRIWFGIATAHDFESHDHITEERLYQNIFASHFDQLAIIFLWTSGNLFHVAWQGNFESWVQDPLHVRPIAHAIWDPHFGQPAVEAFTRGGALGPVNIAYSGVYQWWYTIGLRTNQDLYTGALFLLFLSAISLIAGWLHLQPKWKPSVSWFKNAESRLNHHLSGLFGVSSLAWTGHLVHVAIPSSRGEYVRWNNFLDVLPHP</sequence>
<protein>
    <submittedName>
        <fullName evidence="2">Photosystem I chlorophyll a apoprotein A1</fullName>
    </submittedName>
</protein>
<gene>
    <name evidence="2" type="ORF">CQW23_14298</name>
</gene>
<feature type="transmembrane region" description="Helical" evidence="1">
    <location>
        <begin position="433"/>
        <end position="455"/>
    </location>
</feature>
<reference evidence="3" key="2">
    <citation type="journal article" date="2017" name="J. Anim. Genet.">
        <title>Multiple reference genome sequences of hot pepper reveal the massive evolution of plant disease resistance genes by retroduplication.</title>
        <authorList>
            <person name="Kim S."/>
            <person name="Park J."/>
            <person name="Yeom S.-I."/>
            <person name="Kim Y.-M."/>
            <person name="Seo E."/>
            <person name="Kim K.-T."/>
            <person name="Kim M.-S."/>
            <person name="Lee J.M."/>
            <person name="Cheong K."/>
            <person name="Shin H.-S."/>
            <person name="Kim S.-B."/>
            <person name="Han K."/>
            <person name="Lee J."/>
            <person name="Park M."/>
            <person name="Lee H.-A."/>
            <person name="Lee H.-Y."/>
            <person name="Lee Y."/>
            <person name="Oh S."/>
            <person name="Lee J.H."/>
            <person name="Choi E."/>
            <person name="Choi E."/>
            <person name="Lee S.E."/>
            <person name="Jeon J."/>
            <person name="Kim H."/>
            <person name="Choi G."/>
            <person name="Song H."/>
            <person name="Lee J."/>
            <person name="Lee S.-C."/>
            <person name="Kwon J.-K."/>
            <person name="Lee H.-Y."/>
            <person name="Koo N."/>
            <person name="Hong Y."/>
            <person name="Kim R.W."/>
            <person name="Kang W.-H."/>
            <person name="Huh J.H."/>
            <person name="Kang B.-C."/>
            <person name="Yang T.-J."/>
            <person name="Lee Y.-H."/>
            <person name="Bennetzen J.L."/>
            <person name="Choi D."/>
        </authorList>
    </citation>
    <scope>NUCLEOTIDE SEQUENCE [LARGE SCALE GENOMIC DNA]</scope>
    <source>
        <strain evidence="3">cv. PBC81</strain>
    </source>
</reference>
<keyword evidence="1" id="KW-0812">Transmembrane</keyword>
<reference evidence="2 3" key="1">
    <citation type="journal article" date="2017" name="Genome Biol.">
        <title>New reference genome sequences of hot pepper reveal the massive evolution of plant disease-resistance genes by retroduplication.</title>
        <authorList>
            <person name="Kim S."/>
            <person name="Park J."/>
            <person name="Yeom S.I."/>
            <person name="Kim Y.M."/>
            <person name="Seo E."/>
            <person name="Kim K.T."/>
            <person name="Kim M.S."/>
            <person name="Lee J.M."/>
            <person name="Cheong K."/>
            <person name="Shin H.S."/>
            <person name="Kim S.B."/>
            <person name="Han K."/>
            <person name="Lee J."/>
            <person name="Park M."/>
            <person name="Lee H.A."/>
            <person name="Lee H.Y."/>
            <person name="Lee Y."/>
            <person name="Oh S."/>
            <person name="Lee J.H."/>
            <person name="Choi E."/>
            <person name="Choi E."/>
            <person name="Lee S.E."/>
            <person name="Jeon J."/>
            <person name="Kim H."/>
            <person name="Choi G."/>
            <person name="Song H."/>
            <person name="Lee J."/>
            <person name="Lee S.C."/>
            <person name="Kwon J.K."/>
            <person name="Lee H.Y."/>
            <person name="Koo N."/>
            <person name="Hong Y."/>
            <person name="Kim R.W."/>
            <person name="Kang W.H."/>
            <person name="Huh J.H."/>
            <person name="Kang B.C."/>
            <person name="Yang T.J."/>
            <person name="Lee Y.H."/>
            <person name="Bennetzen J.L."/>
            <person name="Choi D."/>
        </authorList>
    </citation>
    <scope>NUCLEOTIDE SEQUENCE [LARGE SCALE GENOMIC DNA]</scope>
    <source>
        <strain evidence="3">cv. PBC81</strain>
    </source>
</reference>
<dbReference type="STRING" id="33114.A0A2G2WJ17"/>
<feature type="transmembrane region" description="Helical" evidence="1">
    <location>
        <begin position="154"/>
        <end position="176"/>
    </location>
</feature>
<dbReference type="Gene3D" id="1.20.1130.10">
    <property type="entry name" value="Photosystem I PsaA/PsaB"/>
    <property type="match status" value="3"/>
</dbReference>
<evidence type="ECO:0000256" key="1">
    <source>
        <dbReference type="SAM" id="Phobius"/>
    </source>
</evidence>
<proteinExistence type="predicted"/>
<keyword evidence="1" id="KW-1133">Transmembrane helix</keyword>
<feature type="transmembrane region" description="Helical" evidence="1">
    <location>
        <begin position="350"/>
        <end position="370"/>
    </location>
</feature>
<dbReference type="AlphaFoldDB" id="A0A2G2WJ17"/>
<name>A0A2G2WJ17_CAPBA</name>
<dbReference type="Proteomes" id="UP000224567">
    <property type="component" value="Unassembled WGS sequence"/>
</dbReference>
<evidence type="ECO:0000313" key="3">
    <source>
        <dbReference type="Proteomes" id="UP000224567"/>
    </source>
</evidence>
<feature type="transmembrane region" description="Helical" evidence="1">
    <location>
        <begin position="729"/>
        <end position="751"/>
    </location>
</feature>
<organism evidence="2 3">
    <name type="scientific">Capsicum baccatum</name>
    <name type="common">Peruvian pepper</name>
    <dbReference type="NCBI Taxonomy" id="33114"/>
    <lineage>
        <taxon>Eukaryota</taxon>
        <taxon>Viridiplantae</taxon>
        <taxon>Streptophyta</taxon>
        <taxon>Embryophyta</taxon>
        <taxon>Tracheophyta</taxon>
        <taxon>Spermatophyta</taxon>
        <taxon>Magnoliopsida</taxon>
        <taxon>eudicotyledons</taxon>
        <taxon>Gunneridae</taxon>
        <taxon>Pentapetalae</taxon>
        <taxon>asterids</taxon>
        <taxon>lamiids</taxon>
        <taxon>Solanales</taxon>
        <taxon>Solanaceae</taxon>
        <taxon>Solanoideae</taxon>
        <taxon>Capsiceae</taxon>
        <taxon>Capsicum</taxon>
    </lineage>
</organism>
<comment type="caution">
    <text evidence="2">The sequence shown here is derived from an EMBL/GenBank/DDBJ whole genome shotgun (WGS) entry which is preliminary data.</text>
</comment>
<evidence type="ECO:0000313" key="2">
    <source>
        <dbReference type="EMBL" id="PHT45140.1"/>
    </source>
</evidence>
<dbReference type="Pfam" id="PF00223">
    <property type="entry name" value="PsaA_PsaB"/>
    <property type="match status" value="2"/>
</dbReference>
<keyword evidence="1" id="KW-0472">Membrane</keyword>